<proteinExistence type="inferred from homology"/>
<name>A0AA90VH43_9BACT</name>
<keyword evidence="2" id="KW-1134">Transmembrane beta strand</keyword>
<dbReference type="PANTHER" id="PTHR30069:SF29">
    <property type="entry name" value="HEMOGLOBIN AND HEMOGLOBIN-HAPTOGLOBIN-BINDING PROTEIN 1-RELATED"/>
    <property type="match status" value="1"/>
</dbReference>
<reference evidence="6" key="1">
    <citation type="submission" date="2019-09" db="EMBL/GenBank/DDBJ databases">
        <title>Distinct polysaccharide growth profiles of human intestinal Prevotella copri isolates.</title>
        <authorList>
            <person name="Fehlner-Peach H."/>
            <person name="Magnabosco C."/>
            <person name="Raghavan V."/>
            <person name="Scher J.U."/>
            <person name="Tett A."/>
            <person name="Cox L.M."/>
            <person name="Gottsegen C."/>
            <person name="Watters A."/>
            <person name="Wiltshire- Gordon J.D."/>
            <person name="Segata N."/>
            <person name="Bonneau R."/>
            <person name="Littman D.R."/>
        </authorList>
    </citation>
    <scope>NUCLEOTIDE SEQUENCE [LARGE SCALE GENOMIC DNA]</scope>
    <source>
        <strain evidence="6">iA624</strain>
    </source>
</reference>
<keyword evidence="2" id="KW-0998">Cell outer membrane</keyword>
<dbReference type="EMBL" id="VZBP01000149">
    <property type="protein sequence ID" value="MQO10381.1"/>
    <property type="molecule type" value="Genomic_DNA"/>
</dbReference>
<sequence>MKQILQNVYWNFLLTNKYLIGEFQHKMEISVIITFAYYSQNNGMKKFFLFFLLLWAFIIQILAQLPNDFRTEQIFLCPKKTEWTSSDTIELEGQVTCLAGNRVLPYSKYLYIEWINNKDSVLTRQKVSCKDKGYFRTKIPQDPTNEAGVYYLRAYTNLMRNFSSSSFALQPILINQSFPKQSLVIDEEVLCHVYPSGGKLAPNTIQSVTTYLTDYLGNPLRGQKLSLIKNQKDTISEAITTPSGMACLYFIPQEGAKYNIAFISGKFKKTFELPPINTSSIKIQGSLNGKQLYYELQNCHHSIDNYKLYLYHRELGISKINLEKTSGIITFPQPPYFTTLFLTDKNENILSEHTFCGKTKTEPLTLPADTIRTGEAVLLHLPNSLKESRIFMRLTDTNSMWESHAASALQYETDLASPIPFPKFFFQETEAQRNTDLQSWINTVKFKRFNLKDVLQNGKDIYTFMPEENIVFSGKIENDSHKPIKKGFLVAYNNDNNLVYDTTLDSNGRFQIATDDFNDGTSFFLQATNAQNKPIRANIIIDDETYPPVSIQHTFFKKAKYVEDIKTSIEGSFQNQTLPNVVVKARLRSEKPKPTNKFYSTNYADREEIEKHNYNTLEEILKNMPGIKWSIEESHGTANGSANIHFYSSRGESTLMRQELPIIIDGVKLDSKSIQNCISMPAFEIEEVELLRPWQAIQYTPGAIDGAILVKTRKSLIPPPSISKGTYYTPLGLSGRTKEEASPLKAPNTPGTYRLLIDIISPLNILSFEKEITVIE</sequence>
<evidence type="ECO:0000256" key="2">
    <source>
        <dbReference type="PROSITE-ProRule" id="PRU01360"/>
    </source>
</evidence>
<keyword evidence="2 3" id="KW-0472">Membrane</keyword>
<evidence type="ECO:0000313" key="6">
    <source>
        <dbReference type="Proteomes" id="UP000405805"/>
    </source>
</evidence>
<organism evidence="5 6">
    <name type="scientific">Segatella copri</name>
    <dbReference type="NCBI Taxonomy" id="165179"/>
    <lineage>
        <taxon>Bacteria</taxon>
        <taxon>Pseudomonadati</taxon>
        <taxon>Bacteroidota</taxon>
        <taxon>Bacteroidia</taxon>
        <taxon>Bacteroidales</taxon>
        <taxon>Prevotellaceae</taxon>
        <taxon>Segatella</taxon>
    </lineage>
</organism>
<dbReference type="PROSITE" id="PS52016">
    <property type="entry name" value="TONB_DEPENDENT_REC_3"/>
    <property type="match status" value="1"/>
</dbReference>
<comment type="subcellular location">
    <subcellularLocation>
        <location evidence="2">Cell outer membrane</location>
        <topology evidence="2">Multi-pass membrane protein</topology>
    </subcellularLocation>
</comment>
<feature type="transmembrane region" description="Helical" evidence="3">
    <location>
        <begin position="47"/>
        <end position="65"/>
    </location>
</feature>
<dbReference type="GO" id="GO:0044718">
    <property type="term" value="P:siderophore transmembrane transport"/>
    <property type="evidence" value="ECO:0007669"/>
    <property type="project" value="TreeGrafter"/>
</dbReference>
<evidence type="ECO:0000259" key="4">
    <source>
        <dbReference type="Pfam" id="PF07715"/>
    </source>
</evidence>
<evidence type="ECO:0000313" key="5">
    <source>
        <dbReference type="EMBL" id="MQO10381.1"/>
    </source>
</evidence>
<dbReference type="Pfam" id="PF07715">
    <property type="entry name" value="Plug"/>
    <property type="match status" value="1"/>
</dbReference>
<dbReference type="GO" id="GO:0009279">
    <property type="term" value="C:cell outer membrane"/>
    <property type="evidence" value="ECO:0007669"/>
    <property type="project" value="UniProtKB-SubCell"/>
</dbReference>
<evidence type="ECO:0000256" key="3">
    <source>
        <dbReference type="SAM" id="Phobius"/>
    </source>
</evidence>
<keyword evidence="2" id="KW-0813">Transport</keyword>
<dbReference type="InterPro" id="IPR039426">
    <property type="entry name" value="TonB-dep_rcpt-like"/>
</dbReference>
<protein>
    <submittedName>
        <fullName evidence="5">Plug domain-containing protein</fullName>
    </submittedName>
</protein>
<dbReference type="Gene3D" id="2.170.130.10">
    <property type="entry name" value="TonB-dependent receptor, plug domain"/>
    <property type="match status" value="1"/>
</dbReference>
<dbReference type="InterPro" id="IPR012910">
    <property type="entry name" value="Plug_dom"/>
</dbReference>
<evidence type="ECO:0000256" key="1">
    <source>
        <dbReference type="ARBA" id="ARBA00022729"/>
    </source>
</evidence>
<keyword evidence="3" id="KW-1133">Transmembrane helix</keyword>
<feature type="domain" description="TonB-dependent receptor plug" evidence="4">
    <location>
        <begin position="600"/>
        <end position="707"/>
    </location>
</feature>
<keyword evidence="1" id="KW-0732">Signal</keyword>
<dbReference type="SUPFAM" id="SSF56935">
    <property type="entry name" value="Porins"/>
    <property type="match status" value="1"/>
</dbReference>
<dbReference type="AlphaFoldDB" id="A0AA90VH43"/>
<accession>A0AA90VH43</accession>
<dbReference type="GO" id="GO:0015344">
    <property type="term" value="F:siderophore uptake transmembrane transporter activity"/>
    <property type="evidence" value="ECO:0007669"/>
    <property type="project" value="TreeGrafter"/>
</dbReference>
<dbReference type="PANTHER" id="PTHR30069">
    <property type="entry name" value="TONB-DEPENDENT OUTER MEMBRANE RECEPTOR"/>
    <property type="match status" value="1"/>
</dbReference>
<dbReference type="InterPro" id="IPR037066">
    <property type="entry name" value="Plug_dom_sf"/>
</dbReference>
<keyword evidence="2 3" id="KW-0812">Transmembrane</keyword>
<comment type="caution">
    <text evidence="5">The sequence shown here is derived from an EMBL/GenBank/DDBJ whole genome shotgun (WGS) entry which is preliminary data.</text>
</comment>
<gene>
    <name evidence="5" type="ORF">F7D57_11810</name>
</gene>
<dbReference type="Proteomes" id="UP000405805">
    <property type="component" value="Unassembled WGS sequence"/>
</dbReference>
<comment type="similarity">
    <text evidence="2">Belongs to the TonB-dependent receptor family.</text>
</comment>